<gene>
    <name evidence="1" type="ORF">ACFPRK_14630</name>
</gene>
<dbReference type="InterPro" id="IPR011989">
    <property type="entry name" value="ARM-like"/>
</dbReference>
<evidence type="ECO:0000313" key="2">
    <source>
        <dbReference type="Proteomes" id="UP001596208"/>
    </source>
</evidence>
<dbReference type="Gene3D" id="1.25.10.10">
    <property type="entry name" value="Leucine-rich Repeat Variant"/>
    <property type="match status" value="1"/>
</dbReference>
<accession>A0ABW0B3L2</accession>
<comment type="caution">
    <text evidence="1">The sequence shown here is derived from an EMBL/GenBank/DDBJ whole genome shotgun (WGS) entry which is preliminary data.</text>
</comment>
<organism evidence="1 2">
    <name type="scientific">Streptomyces mutomycini</name>
    <dbReference type="NCBI Taxonomy" id="284036"/>
    <lineage>
        <taxon>Bacteria</taxon>
        <taxon>Bacillati</taxon>
        <taxon>Actinomycetota</taxon>
        <taxon>Actinomycetes</taxon>
        <taxon>Kitasatosporales</taxon>
        <taxon>Streptomycetaceae</taxon>
        <taxon>Streptomyces</taxon>
    </lineage>
</organism>
<dbReference type="Proteomes" id="UP001596208">
    <property type="component" value="Unassembled WGS sequence"/>
</dbReference>
<dbReference type="SMART" id="SM00567">
    <property type="entry name" value="EZ_HEAT"/>
    <property type="match status" value="2"/>
</dbReference>
<evidence type="ECO:0000313" key="1">
    <source>
        <dbReference type="EMBL" id="MFC5171828.1"/>
    </source>
</evidence>
<sequence length="205" mass="22348">MLTLDEAVAQLDDRSSAKRRAAAKRLRKLAVTAAGPALLLALQREVLDLRTWETQYQMAMALGACDHRPAVPFLSDLAQRPLEATMVYVALGDSIVRLRSAEEGVSVPVRWCLDSGTPMLADGALRAIAMLRAVPEPETVDYILDFLAPLNSHDGLRFWAAAAAAGWPGERVRAYLERCEAGPRTDVADAAATSLEGKYQTYRPL</sequence>
<name>A0ABW0B3L2_9ACTN</name>
<protein>
    <submittedName>
        <fullName evidence="1">HEAT repeat domain-containing protein</fullName>
    </submittedName>
</protein>
<dbReference type="EMBL" id="JBHSKI010000005">
    <property type="protein sequence ID" value="MFC5171828.1"/>
    <property type="molecule type" value="Genomic_DNA"/>
</dbReference>
<dbReference type="RefSeq" id="WP_053930734.1">
    <property type="nucleotide sequence ID" value="NZ_JBHSKI010000005.1"/>
</dbReference>
<dbReference type="SUPFAM" id="SSF48371">
    <property type="entry name" value="ARM repeat"/>
    <property type="match status" value="1"/>
</dbReference>
<keyword evidence="2" id="KW-1185">Reference proteome</keyword>
<proteinExistence type="predicted"/>
<dbReference type="InterPro" id="IPR016024">
    <property type="entry name" value="ARM-type_fold"/>
</dbReference>
<dbReference type="InterPro" id="IPR004155">
    <property type="entry name" value="PBS_lyase_HEAT"/>
</dbReference>
<reference evidence="2" key="1">
    <citation type="journal article" date="2019" name="Int. J. Syst. Evol. Microbiol.">
        <title>The Global Catalogue of Microorganisms (GCM) 10K type strain sequencing project: providing services to taxonomists for standard genome sequencing and annotation.</title>
        <authorList>
            <consortium name="The Broad Institute Genomics Platform"/>
            <consortium name="The Broad Institute Genome Sequencing Center for Infectious Disease"/>
            <person name="Wu L."/>
            <person name="Ma J."/>
        </authorList>
    </citation>
    <scope>NUCLEOTIDE SEQUENCE [LARGE SCALE GENOMIC DNA]</scope>
    <source>
        <strain evidence="2">CGMCC 4.1721</strain>
    </source>
</reference>